<protein>
    <submittedName>
        <fullName evidence="2">Uncharacterized protein</fullName>
    </submittedName>
</protein>
<keyword evidence="3" id="KW-1185">Reference proteome</keyword>
<dbReference type="EMBL" id="BQFW01000008">
    <property type="protein sequence ID" value="GJJ73743.1"/>
    <property type="molecule type" value="Genomic_DNA"/>
</dbReference>
<evidence type="ECO:0000313" key="3">
    <source>
        <dbReference type="Proteomes" id="UP000827284"/>
    </source>
</evidence>
<reference evidence="2" key="2">
    <citation type="journal article" date="2022" name="Microbiol. Resour. Announc.">
        <title>Whole-Genome Sequence of Entomortierella parvispora E1425, a Mucoromycotan Fungus Associated with Burkholderiaceae-Related Endosymbiotic Bacteria.</title>
        <authorList>
            <person name="Herlambang A."/>
            <person name="Guo Y."/>
            <person name="Takashima Y."/>
            <person name="Narisawa K."/>
            <person name="Ohta H."/>
            <person name="Nishizawa T."/>
        </authorList>
    </citation>
    <scope>NUCLEOTIDE SEQUENCE</scope>
    <source>
        <strain evidence="2">E1425</strain>
    </source>
</reference>
<organism evidence="2 3">
    <name type="scientific">Entomortierella parvispora</name>
    <dbReference type="NCBI Taxonomy" id="205924"/>
    <lineage>
        <taxon>Eukaryota</taxon>
        <taxon>Fungi</taxon>
        <taxon>Fungi incertae sedis</taxon>
        <taxon>Mucoromycota</taxon>
        <taxon>Mortierellomycotina</taxon>
        <taxon>Mortierellomycetes</taxon>
        <taxon>Mortierellales</taxon>
        <taxon>Mortierellaceae</taxon>
        <taxon>Entomortierella</taxon>
    </lineage>
</organism>
<feature type="region of interest" description="Disordered" evidence="1">
    <location>
        <begin position="327"/>
        <end position="367"/>
    </location>
</feature>
<reference evidence="2" key="1">
    <citation type="submission" date="2021-11" db="EMBL/GenBank/DDBJ databases">
        <authorList>
            <person name="Herlambang A."/>
            <person name="Guo Y."/>
            <person name="Takashima Y."/>
            <person name="Nishizawa T."/>
        </authorList>
    </citation>
    <scope>NUCLEOTIDE SEQUENCE</scope>
    <source>
        <strain evidence="2">E1425</strain>
    </source>
</reference>
<evidence type="ECO:0000313" key="2">
    <source>
        <dbReference type="EMBL" id="GJJ73743.1"/>
    </source>
</evidence>
<evidence type="ECO:0000256" key="1">
    <source>
        <dbReference type="SAM" id="MobiDB-lite"/>
    </source>
</evidence>
<dbReference type="Proteomes" id="UP000827284">
    <property type="component" value="Unassembled WGS sequence"/>
</dbReference>
<feature type="compositionally biased region" description="Basic and acidic residues" evidence="1">
    <location>
        <begin position="351"/>
        <end position="367"/>
    </location>
</feature>
<name>A0A9P3HC96_9FUNG</name>
<dbReference type="AlphaFoldDB" id="A0A9P3HC96"/>
<comment type="caution">
    <text evidence="2">The sequence shown here is derived from an EMBL/GenBank/DDBJ whole genome shotgun (WGS) entry which is preliminary data.</text>
</comment>
<dbReference type="OrthoDB" id="341353at2759"/>
<proteinExistence type="predicted"/>
<gene>
    <name evidence="2" type="ORF">EMPS_06101</name>
</gene>
<sequence length="387" mass="43204">MGTPIEVSTIFLASGHIFPKLRSDFLFATSFFLSRIIYPVVLLPELFLNVDSRLCWKVGLMALMVHVHWFKKFVQQQIRYYRARHAPLVENVHPSTTHNVQTETETPLAEKITSTTTIEHLLSPQAVPKVNSMTKPVDIVFEYSSTTNTTKADRAHDIPEGQNAMAETLQQQPQEENAIVTSVETLQSNHGSATKLAQVVTTRKTCARPSLPDTMMEATSPTKTMEQLLEECAGEDEETFVRNCPILPREKSRANKTFSAMALKRLMSSQGKSDLAQGQEGANAVALGGREGLGVMAGISRASSMRDCKRRIGLDAVRFEEPIVVREKKENRQSHPQHQYGSIGLRSRRSPLSEDQTHTDDTLRVGSREHELETIRVSRRGVVAVNA</sequence>
<accession>A0A9P3HC96</accession>